<protein>
    <recommendedName>
        <fullName evidence="4">Membrane receptor RagA</fullName>
    </recommendedName>
</protein>
<evidence type="ECO:0000313" key="2">
    <source>
        <dbReference type="EMBL" id="KGO85000.1"/>
    </source>
</evidence>
<dbReference type="EMBL" id="JRLX01000029">
    <property type="protein sequence ID" value="KGO85000.1"/>
    <property type="molecule type" value="Genomic_DNA"/>
</dbReference>
<dbReference type="InterPro" id="IPR043741">
    <property type="entry name" value="DUF5686"/>
</dbReference>
<gene>
    <name evidence="2" type="ORF">Q765_18470</name>
</gene>
<evidence type="ECO:0008006" key="4">
    <source>
        <dbReference type="Google" id="ProtNLM"/>
    </source>
</evidence>
<dbReference type="AlphaFoldDB" id="A0A0A2M9N3"/>
<dbReference type="Pfam" id="PF18939">
    <property type="entry name" value="DUF5686"/>
    <property type="match status" value="1"/>
</dbReference>
<dbReference type="RefSeq" id="WP_026299969.1">
    <property type="nucleotide sequence ID" value="NZ_JRLX01000029.1"/>
</dbReference>
<dbReference type="Gene3D" id="2.60.40.1120">
    <property type="entry name" value="Carboxypeptidase-like, regulatory domain"/>
    <property type="match status" value="1"/>
</dbReference>
<dbReference type="STRING" id="1121895.GCA_000378485_01707"/>
<feature type="chain" id="PRO_5002002909" description="Membrane receptor RagA" evidence="1">
    <location>
        <begin position="19"/>
        <end position="823"/>
    </location>
</feature>
<feature type="signal peptide" evidence="1">
    <location>
        <begin position="1"/>
        <end position="18"/>
    </location>
</feature>
<keyword evidence="3" id="KW-1185">Reference proteome</keyword>
<name>A0A0A2M9N3_9FLAO</name>
<dbReference type="SUPFAM" id="SSF49464">
    <property type="entry name" value="Carboxypeptidase regulatory domain-like"/>
    <property type="match status" value="1"/>
</dbReference>
<comment type="caution">
    <text evidence="2">The sequence shown here is derived from an EMBL/GenBank/DDBJ whole genome shotgun (WGS) entry which is preliminary data.</text>
</comment>
<dbReference type="Pfam" id="PF13715">
    <property type="entry name" value="CarbopepD_reg_2"/>
    <property type="match status" value="1"/>
</dbReference>
<keyword evidence="1" id="KW-0732">Signal</keyword>
<evidence type="ECO:0000256" key="1">
    <source>
        <dbReference type="SAM" id="SignalP"/>
    </source>
</evidence>
<sequence>MKHAAVIILFLFALPAFAQLKGKVTAKNGEPVAFASITVEGTYTGTSANQNGQYSFAVAKGKQTLIVRSIGYKTKEVAVTVSGASQNQNITLDPENYQLKELVIDQGNPANTIIANAIQNRTANAEKTALYEADFYSRGVVTLKDLPKKILGQEIGDLGASVDSSGNGILYLSETVSKIKYERPGKINERVIASKVSGEAGEFSYNNADAADFDFYANYLPFEVSVISPIAYNAFDYYTYALESTFTDAGGQTINKIKVMPKRENQASLDGYIYIVEGTGEISAAELGIAGSAIKQPLLDRINIRQTFGYNAKEELWSKNVQVIDFHIGLLGVESDGTFSYVYSNYNFKPGFNKNWFSPEIQYFEPESNKKAAAYWNTIRPIPLTAQERNDYFRKEKLEELRSTKAYQDSTDRQRNRFKWTSIPVGYTYHNTAENWEASYTGIIRRLSFNTVQAYAFAPGFYYTKFHPNNTYTTIGTDLNYGFAEKRFRATGTISHKFNNFSKRIVTLTGGSSIEQFNPENPINKIVNSISSLFFKDNYMKLFDNNFVRIKYEEEVLNGIKLFGSFEYTRKKSLFNNTNFSTLKDLYDPYLSNNPLLPEDHDAPAFLKHNMLKTSVATRINFGQTYRTRPDGRETISNDKYPSLYLKYEKGFAASINDYNFDHLSTRVTYDLAMGDVGELGVNLRAGKFFNSKNIAFTDYRHFNGNQTYVGKSERYLNVFNLLPYYTHSTNDQYFEAHLEHNFKGYLTNSIPVLEKLNYYLVAGYHFLAIPEQKPYMETTIGLDNVGWGKFRLLRIDYIHSINGNSRSKNGVILGLTFIDFLE</sequence>
<dbReference type="eggNOG" id="COG1470">
    <property type="taxonomic scope" value="Bacteria"/>
</dbReference>
<proteinExistence type="predicted"/>
<evidence type="ECO:0000313" key="3">
    <source>
        <dbReference type="Proteomes" id="UP000030152"/>
    </source>
</evidence>
<dbReference type="InterPro" id="IPR008969">
    <property type="entry name" value="CarboxyPept-like_regulatory"/>
</dbReference>
<dbReference type="Proteomes" id="UP000030152">
    <property type="component" value="Unassembled WGS sequence"/>
</dbReference>
<reference evidence="2 3" key="1">
    <citation type="submission" date="2013-09" db="EMBL/GenBank/DDBJ databases">
        <authorList>
            <person name="Zeng Z."/>
            <person name="Chen C."/>
        </authorList>
    </citation>
    <scope>NUCLEOTIDE SEQUENCE [LARGE SCALE GENOMIC DNA]</scope>
    <source>
        <strain evidence="2 3">WB 3.3-2</strain>
    </source>
</reference>
<organism evidence="2 3">
    <name type="scientific">Flavobacterium rivuli WB 3.3-2 = DSM 21788</name>
    <dbReference type="NCBI Taxonomy" id="1121895"/>
    <lineage>
        <taxon>Bacteria</taxon>
        <taxon>Pseudomonadati</taxon>
        <taxon>Bacteroidota</taxon>
        <taxon>Flavobacteriia</taxon>
        <taxon>Flavobacteriales</taxon>
        <taxon>Flavobacteriaceae</taxon>
        <taxon>Flavobacterium</taxon>
    </lineage>
</organism>
<accession>A0A0A2M9N3</accession>